<dbReference type="InterPro" id="IPR015853">
    <property type="entry name" value="ABC_transpr_FbpC"/>
</dbReference>
<evidence type="ECO:0000256" key="7">
    <source>
        <dbReference type="ARBA" id="ARBA00023065"/>
    </source>
</evidence>
<dbReference type="EMBL" id="SOHQ01000001">
    <property type="protein sequence ID" value="TFD82391.1"/>
    <property type="molecule type" value="Genomic_DNA"/>
</dbReference>
<evidence type="ECO:0000256" key="1">
    <source>
        <dbReference type="ARBA" id="ARBA00022448"/>
    </source>
</evidence>
<sequence>MSAGVLLHEVSKSFGAARTPALTGVTLAVADGSCTAILGPSGSGKSTILRVIAGLDEVSGGTVHVDGVDVAGVPSEQRGIGLVFQRPLLFPHLSVLDNVAFSHRVGGASRAGSRRHAQHYLDLVQLGGFGGRPIQALSGGQEQRVAIARALAAAPRVLLLDEPFSALDPALREDMHLLLDDVRSALSPTIILVTHDREEAAAVADRIAVIHNGALLQHDTVDRIYHRPASTRVSRLMGGLNEIPGHVHGAMHVSPLGQVPVSPGTPEGPGILVIRHEAIEVSRCTDNEPSASGVVGHVSRVRQFGPRRMVTVTFGDGSELFAALPPGDGMYDGCRVVLTLPTEAVSVVPR</sequence>
<feature type="domain" description="ABC transporter" evidence="10">
    <location>
        <begin position="5"/>
        <end position="237"/>
    </location>
</feature>
<evidence type="ECO:0000313" key="12">
    <source>
        <dbReference type="Proteomes" id="UP000298218"/>
    </source>
</evidence>
<evidence type="ECO:0000256" key="5">
    <source>
        <dbReference type="ARBA" id="ARBA00022840"/>
    </source>
</evidence>
<evidence type="ECO:0000256" key="3">
    <source>
        <dbReference type="ARBA" id="ARBA00022496"/>
    </source>
</evidence>
<organism evidence="11 12">
    <name type="scientific">Cryobacterium psychrophilum</name>
    <dbReference type="NCBI Taxonomy" id="41988"/>
    <lineage>
        <taxon>Bacteria</taxon>
        <taxon>Bacillati</taxon>
        <taxon>Actinomycetota</taxon>
        <taxon>Actinomycetes</taxon>
        <taxon>Micrococcales</taxon>
        <taxon>Microbacteriaceae</taxon>
        <taxon>Cryobacterium</taxon>
    </lineage>
</organism>
<dbReference type="InterPro" id="IPR003593">
    <property type="entry name" value="AAA+_ATPase"/>
</dbReference>
<dbReference type="GO" id="GO:0005524">
    <property type="term" value="F:ATP binding"/>
    <property type="evidence" value="ECO:0007669"/>
    <property type="project" value="UniProtKB-KW"/>
</dbReference>
<keyword evidence="8" id="KW-0472">Membrane</keyword>
<dbReference type="InterPro" id="IPR003439">
    <property type="entry name" value="ABC_transporter-like_ATP-bd"/>
</dbReference>
<accession>A0A4Y8KYD6</accession>
<dbReference type="Pfam" id="PF08402">
    <property type="entry name" value="TOBE_2"/>
    <property type="match status" value="1"/>
</dbReference>
<reference evidence="11 12" key="1">
    <citation type="submission" date="2019-03" db="EMBL/GenBank/DDBJ databases">
        <title>Genomics of glacier-inhabiting Cryobacterium strains.</title>
        <authorList>
            <person name="Liu Q."/>
            <person name="Xin Y.-H."/>
        </authorList>
    </citation>
    <scope>NUCLEOTIDE SEQUENCE [LARGE SCALE GENOMIC DNA]</scope>
    <source>
        <strain evidence="11 12">CGMCC 1.4292</strain>
    </source>
</reference>
<evidence type="ECO:0000256" key="8">
    <source>
        <dbReference type="ARBA" id="ARBA00023136"/>
    </source>
</evidence>
<dbReference type="GO" id="GO:0016887">
    <property type="term" value="F:ATP hydrolysis activity"/>
    <property type="evidence" value="ECO:0007669"/>
    <property type="project" value="InterPro"/>
</dbReference>
<evidence type="ECO:0000259" key="10">
    <source>
        <dbReference type="PROSITE" id="PS50893"/>
    </source>
</evidence>
<dbReference type="SUPFAM" id="SSF50331">
    <property type="entry name" value="MOP-like"/>
    <property type="match status" value="1"/>
</dbReference>
<keyword evidence="4" id="KW-0547">Nucleotide-binding</keyword>
<dbReference type="GO" id="GO:0015408">
    <property type="term" value="F:ABC-type ferric iron transporter activity"/>
    <property type="evidence" value="ECO:0007669"/>
    <property type="project" value="InterPro"/>
</dbReference>
<keyword evidence="7" id="KW-0406">Ion transport</keyword>
<keyword evidence="3" id="KW-0410">Iron transport</keyword>
<keyword evidence="2" id="KW-1003">Cell membrane</keyword>
<evidence type="ECO:0000256" key="6">
    <source>
        <dbReference type="ARBA" id="ARBA00023004"/>
    </source>
</evidence>
<dbReference type="SMART" id="SM00382">
    <property type="entry name" value="AAA"/>
    <property type="match status" value="1"/>
</dbReference>
<dbReference type="OrthoDB" id="9802264at2"/>
<dbReference type="InterPro" id="IPR050093">
    <property type="entry name" value="ABC_SmlMolc_Importer"/>
</dbReference>
<dbReference type="PROSITE" id="PS50893">
    <property type="entry name" value="ABC_TRANSPORTER_2"/>
    <property type="match status" value="1"/>
</dbReference>
<dbReference type="AlphaFoldDB" id="A0A4Y8KYD6"/>
<dbReference type="FunFam" id="3.40.50.300:FF:000425">
    <property type="entry name" value="Probable ABC transporter, ATP-binding subunit"/>
    <property type="match status" value="1"/>
</dbReference>
<dbReference type="SUPFAM" id="SSF52540">
    <property type="entry name" value="P-loop containing nucleoside triphosphate hydrolases"/>
    <property type="match status" value="1"/>
</dbReference>
<keyword evidence="12" id="KW-1185">Reference proteome</keyword>
<evidence type="ECO:0000256" key="4">
    <source>
        <dbReference type="ARBA" id="ARBA00022741"/>
    </source>
</evidence>
<keyword evidence="5 11" id="KW-0067">ATP-binding</keyword>
<dbReference type="PANTHER" id="PTHR42781">
    <property type="entry name" value="SPERMIDINE/PUTRESCINE IMPORT ATP-BINDING PROTEIN POTA"/>
    <property type="match status" value="1"/>
</dbReference>
<dbReference type="InterPro" id="IPR008995">
    <property type="entry name" value="Mo/tungstate-bd_C_term_dom"/>
</dbReference>
<dbReference type="CDD" id="cd03259">
    <property type="entry name" value="ABC_Carb_Solutes_like"/>
    <property type="match status" value="1"/>
</dbReference>
<dbReference type="InterPro" id="IPR013611">
    <property type="entry name" value="Transp-assoc_OB_typ2"/>
</dbReference>
<keyword evidence="6" id="KW-0408">Iron</keyword>
<evidence type="ECO:0000256" key="2">
    <source>
        <dbReference type="ARBA" id="ARBA00022475"/>
    </source>
</evidence>
<evidence type="ECO:0000313" key="11">
    <source>
        <dbReference type="EMBL" id="TFD82391.1"/>
    </source>
</evidence>
<dbReference type="EC" id="7.6.2.9" evidence="9"/>
<keyword evidence="1" id="KW-0813">Transport</keyword>
<protein>
    <recommendedName>
        <fullName evidence="9">ABC-type quaternary amine transporter</fullName>
        <ecNumber evidence="9">7.6.2.9</ecNumber>
    </recommendedName>
</protein>
<dbReference type="GO" id="GO:0015418">
    <property type="term" value="F:ABC-type quaternary ammonium compound transporting activity"/>
    <property type="evidence" value="ECO:0007669"/>
    <property type="project" value="UniProtKB-EC"/>
</dbReference>
<comment type="caution">
    <text evidence="11">The sequence shown here is derived from an EMBL/GenBank/DDBJ whole genome shotgun (WGS) entry which is preliminary data.</text>
</comment>
<proteinExistence type="predicted"/>
<dbReference type="Proteomes" id="UP000298218">
    <property type="component" value="Unassembled WGS sequence"/>
</dbReference>
<dbReference type="InterPro" id="IPR027417">
    <property type="entry name" value="P-loop_NTPase"/>
</dbReference>
<dbReference type="Pfam" id="PF00005">
    <property type="entry name" value="ABC_tran"/>
    <property type="match status" value="1"/>
</dbReference>
<name>A0A4Y8KYD6_9MICO</name>
<dbReference type="PANTHER" id="PTHR42781:SF4">
    <property type="entry name" value="SPERMIDINE_PUTRESCINE IMPORT ATP-BINDING PROTEIN POTA"/>
    <property type="match status" value="1"/>
</dbReference>
<dbReference type="Gene3D" id="3.40.50.300">
    <property type="entry name" value="P-loop containing nucleotide triphosphate hydrolases"/>
    <property type="match status" value="1"/>
</dbReference>
<gene>
    <name evidence="11" type="ORF">E3T53_00505</name>
</gene>
<dbReference type="GO" id="GO:0043190">
    <property type="term" value="C:ATP-binding cassette (ABC) transporter complex"/>
    <property type="evidence" value="ECO:0007669"/>
    <property type="project" value="InterPro"/>
</dbReference>
<dbReference type="RefSeq" id="WP_134171776.1">
    <property type="nucleotide sequence ID" value="NZ_SODI01000001.1"/>
</dbReference>
<evidence type="ECO:0000256" key="9">
    <source>
        <dbReference type="ARBA" id="ARBA00066388"/>
    </source>
</evidence>